<dbReference type="GO" id="GO:0035529">
    <property type="term" value="F:NADH pyrophosphatase activity"/>
    <property type="evidence" value="ECO:0007669"/>
    <property type="project" value="TreeGrafter"/>
</dbReference>
<dbReference type="NCBIfam" id="NF001299">
    <property type="entry name" value="PRK00241.1"/>
    <property type="match status" value="1"/>
</dbReference>
<dbReference type="InterPro" id="IPR049734">
    <property type="entry name" value="NudC-like_C"/>
</dbReference>
<evidence type="ECO:0000256" key="10">
    <source>
        <dbReference type="RuleBase" id="RU003476"/>
    </source>
</evidence>
<comment type="cofactor">
    <cofactor evidence="1">
        <name>Mg(2+)</name>
        <dbReference type="ChEBI" id="CHEBI:18420"/>
    </cofactor>
</comment>
<evidence type="ECO:0000256" key="7">
    <source>
        <dbReference type="ARBA" id="ARBA00022842"/>
    </source>
</evidence>
<evidence type="ECO:0000256" key="4">
    <source>
        <dbReference type="ARBA" id="ARBA00012381"/>
    </source>
</evidence>
<comment type="catalytic activity">
    <reaction evidence="9">
        <text>a 5'-end NAD(+)-phospho-ribonucleoside in mRNA + H2O = a 5'-end phospho-adenosine-phospho-ribonucleoside in mRNA + beta-nicotinamide D-ribonucleotide + 2 H(+)</text>
        <dbReference type="Rhea" id="RHEA:60876"/>
        <dbReference type="Rhea" id="RHEA-COMP:15698"/>
        <dbReference type="Rhea" id="RHEA-COMP:15719"/>
        <dbReference type="ChEBI" id="CHEBI:14649"/>
        <dbReference type="ChEBI" id="CHEBI:15377"/>
        <dbReference type="ChEBI" id="CHEBI:15378"/>
        <dbReference type="ChEBI" id="CHEBI:144029"/>
        <dbReference type="ChEBI" id="CHEBI:144051"/>
    </reaction>
    <physiologicalReaction direction="left-to-right" evidence="9">
        <dbReference type="Rhea" id="RHEA:60877"/>
    </physiologicalReaction>
</comment>
<reference evidence="12 13" key="1">
    <citation type="submission" date="2012-05" db="EMBL/GenBank/DDBJ databases">
        <authorList>
            <person name="Weinstock G."/>
            <person name="Sodergren E."/>
            <person name="Lobos E.A."/>
            <person name="Fulton L."/>
            <person name="Fulton R."/>
            <person name="Courtney L."/>
            <person name="Fronick C."/>
            <person name="O'Laughlin M."/>
            <person name="Godfrey J."/>
            <person name="Wilson R.M."/>
            <person name="Miner T."/>
            <person name="Farmer C."/>
            <person name="Delehaunty K."/>
            <person name="Cordes M."/>
            <person name="Minx P."/>
            <person name="Tomlinson C."/>
            <person name="Chen J."/>
            <person name="Wollam A."/>
            <person name="Pepin K.H."/>
            <person name="Bhonagiri V."/>
            <person name="Zhang X."/>
            <person name="Suruliraj S."/>
            <person name="Warren W."/>
            <person name="Mitreva M."/>
            <person name="Mardis E.R."/>
            <person name="Wilson R.K."/>
        </authorList>
    </citation>
    <scope>NUCLEOTIDE SEQUENCE [LARGE SCALE GENOMIC DNA]</scope>
    <source>
        <strain evidence="12 13">F0055</strain>
    </source>
</reference>
<gene>
    <name evidence="12" type="ORF">HMPREF9151_01591</name>
</gene>
<dbReference type="OrthoDB" id="9787476at2"/>
<dbReference type="RefSeq" id="WP_009162897.1">
    <property type="nucleotide sequence ID" value="NZ_KB291003.1"/>
</dbReference>
<dbReference type="STRING" id="1127699.HMPREF9151_01591"/>
<dbReference type="Pfam" id="PF09297">
    <property type="entry name" value="Zn_ribbon_NUD"/>
    <property type="match status" value="1"/>
</dbReference>
<keyword evidence="8" id="KW-0520">NAD</keyword>
<dbReference type="EC" id="3.6.1.22" evidence="4"/>
<dbReference type="GO" id="GO:0046872">
    <property type="term" value="F:metal ion binding"/>
    <property type="evidence" value="ECO:0007669"/>
    <property type="project" value="UniProtKB-KW"/>
</dbReference>
<dbReference type="GO" id="GO:0006742">
    <property type="term" value="P:NADP+ catabolic process"/>
    <property type="evidence" value="ECO:0007669"/>
    <property type="project" value="TreeGrafter"/>
</dbReference>
<evidence type="ECO:0000313" key="13">
    <source>
        <dbReference type="Proteomes" id="UP000010433"/>
    </source>
</evidence>
<dbReference type="InterPro" id="IPR000086">
    <property type="entry name" value="NUDIX_hydrolase_dom"/>
</dbReference>
<dbReference type="InterPro" id="IPR050241">
    <property type="entry name" value="NAD-cap_RNA_hydrolase_NudC"/>
</dbReference>
<evidence type="ECO:0000259" key="11">
    <source>
        <dbReference type="PROSITE" id="PS51462"/>
    </source>
</evidence>
<evidence type="ECO:0000256" key="9">
    <source>
        <dbReference type="ARBA" id="ARBA00023679"/>
    </source>
</evidence>
<comment type="similarity">
    <text evidence="3">Belongs to the Nudix hydrolase family. NudC subfamily.</text>
</comment>
<dbReference type="InterPro" id="IPR020084">
    <property type="entry name" value="NUDIX_hydrolase_CS"/>
</dbReference>
<evidence type="ECO:0000313" key="12">
    <source>
        <dbReference type="EMBL" id="EKX99645.1"/>
    </source>
</evidence>
<dbReference type="Proteomes" id="UP000010433">
    <property type="component" value="Unassembled WGS sequence"/>
</dbReference>
<proteinExistence type="inferred from homology"/>
<protein>
    <recommendedName>
        <fullName evidence="4">NAD(+) diphosphatase</fullName>
        <ecNumber evidence="4">3.6.1.22</ecNumber>
    </recommendedName>
</protein>
<dbReference type="InterPro" id="IPR015376">
    <property type="entry name" value="Znr_NADH_PPase"/>
</dbReference>
<keyword evidence="5" id="KW-0479">Metal-binding</keyword>
<keyword evidence="7" id="KW-0460">Magnesium</keyword>
<dbReference type="FunFam" id="3.90.79.10:FF:000051">
    <property type="entry name" value="Probable NADH pyrophosphatase"/>
    <property type="match status" value="1"/>
</dbReference>
<sequence length="267" mass="30566">MKHLWFIFYHSELLLQQLEDGSYTIPLSEEPPVTINAHTVIHAITPMIDGTSVKTLMIDEFVTDKQKFEMCTLRQSYYKLTEALYTKAGKCYEINYWDKHTQYCGVCGAPMKLYTDISKRCTQCGHEVWPQLATAIIVLVHRGEEVLLVHANNFKGKFYGLVAGFVETGETLEEAVKREVKEETGLEITDLQYFGSQPWPYPCGLMIGFLATYKSGTVELQNEELGSGGWYHRKYLPEIPEKLSLARKIIDYWLDMFKDESSSSPSS</sequence>
<evidence type="ECO:0000256" key="3">
    <source>
        <dbReference type="ARBA" id="ARBA00009595"/>
    </source>
</evidence>
<dbReference type="PRINTS" id="PR00502">
    <property type="entry name" value="NUDIXFAMILY"/>
</dbReference>
<dbReference type="PANTHER" id="PTHR42904">
    <property type="entry name" value="NUDIX HYDROLASE, NUDC SUBFAMILY"/>
    <property type="match status" value="1"/>
</dbReference>
<dbReference type="Gene3D" id="3.90.79.20">
    <property type="match status" value="1"/>
</dbReference>
<dbReference type="PANTHER" id="PTHR42904:SF6">
    <property type="entry name" value="NAD-CAPPED RNA HYDROLASE NUDT12"/>
    <property type="match status" value="1"/>
</dbReference>
<dbReference type="HOGENOM" id="CLU_037162_0_1_10"/>
<evidence type="ECO:0000256" key="2">
    <source>
        <dbReference type="ARBA" id="ARBA00001947"/>
    </source>
</evidence>
<dbReference type="InterPro" id="IPR020476">
    <property type="entry name" value="Nudix_hydrolase"/>
</dbReference>
<comment type="cofactor">
    <cofactor evidence="2">
        <name>Zn(2+)</name>
        <dbReference type="ChEBI" id="CHEBI:29105"/>
    </cofactor>
</comment>
<dbReference type="AlphaFoldDB" id="L1N8I2"/>
<dbReference type="SUPFAM" id="SSF55811">
    <property type="entry name" value="Nudix"/>
    <property type="match status" value="1"/>
</dbReference>
<dbReference type="Pfam" id="PF09296">
    <property type="entry name" value="NUDIX-like"/>
    <property type="match status" value="1"/>
</dbReference>
<dbReference type="GO" id="GO:0019677">
    <property type="term" value="P:NAD+ catabolic process"/>
    <property type="evidence" value="ECO:0007669"/>
    <property type="project" value="TreeGrafter"/>
</dbReference>
<feature type="domain" description="Nudix hydrolase" evidence="11">
    <location>
        <begin position="129"/>
        <end position="258"/>
    </location>
</feature>
<evidence type="ECO:0000256" key="6">
    <source>
        <dbReference type="ARBA" id="ARBA00022801"/>
    </source>
</evidence>
<dbReference type="Gene3D" id="3.90.79.10">
    <property type="entry name" value="Nucleoside Triphosphate Pyrophosphohydrolase"/>
    <property type="match status" value="1"/>
</dbReference>
<comment type="caution">
    <text evidence="12">The sequence shown here is derived from an EMBL/GenBank/DDBJ whole genome shotgun (WGS) entry which is preliminary data.</text>
</comment>
<keyword evidence="6 10" id="KW-0378">Hydrolase</keyword>
<evidence type="ECO:0000256" key="5">
    <source>
        <dbReference type="ARBA" id="ARBA00022723"/>
    </source>
</evidence>
<evidence type="ECO:0000256" key="1">
    <source>
        <dbReference type="ARBA" id="ARBA00001946"/>
    </source>
</evidence>
<dbReference type="GO" id="GO:0005829">
    <property type="term" value="C:cytosol"/>
    <property type="evidence" value="ECO:0007669"/>
    <property type="project" value="TreeGrafter"/>
</dbReference>
<dbReference type="InterPro" id="IPR015797">
    <property type="entry name" value="NUDIX_hydrolase-like_dom_sf"/>
</dbReference>
<accession>L1N8I2</accession>
<dbReference type="PROSITE" id="PS51462">
    <property type="entry name" value="NUDIX"/>
    <property type="match status" value="1"/>
</dbReference>
<evidence type="ECO:0000256" key="8">
    <source>
        <dbReference type="ARBA" id="ARBA00023027"/>
    </source>
</evidence>
<dbReference type="Pfam" id="PF00293">
    <property type="entry name" value="NUDIX"/>
    <property type="match status" value="1"/>
</dbReference>
<dbReference type="PROSITE" id="PS00893">
    <property type="entry name" value="NUDIX_BOX"/>
    <property type="match status" value="1"/>
</dbReference>
<dbReference type="CDD" id="cd03429">
    <property type="entry name" value="NUDIX_NADH_pyrophosphatase_Nudt13"/>
    <property type="match status" value="1"/>
</dbReference>
<name>L1N8I2_9BACT</name>
<dbReference type="InterPro" id="IPR015375">
    <property type="entry name" value="NADH_PPase-like_N"/>
</dbReference>
<organism evidence="12 13">
    <name type="scientific">Hoylesella saccharolytica F0055</name>
    <dbReference type="NCBI Taxonomy" id="1127699"/>
    <lineage>
        <taxon>Bacteria</taxon>
        <taxon>Pseudomonadati</taxon>
        <taxon>Bacteroidota</taxon>
        <taxon>Bacteroidia</taxon>
        <taxon>Bacteroidales</taxon>
        <taxon>Prevotellaceae</taxon>
        <taxon>Hoylesella</taxon>
    </lineage>
</organism>
<dbReference type="EMBL" id="AMEP01000098">
    <property type="protein sequence ID" value="EKX99645.1"/>
    <property type="molecule type" value="Genomic_DNA"/>
</dbReference>
<dbReference type="PATRIC" id="fig|1127699.3.peg.1469"/>
<keyword evidence="13" id="KW-1185">Reference proteome</keyword>